<dbReference type="GO" id="GO:0002376">
    <property type="term" value="P:immune system process"/>
    <property type="evidence" value="ECO:0007669"/>
    <property type="project" value="UniProtKB-KW"/>
</dbReference>
<feature type="domain" description="Ig-like" evidence="8">
    <location>
        <begin position="153"/>
        <end position="232"/>
    </location>
</feature>
<evidence type="ECO:0000256" key="6">
    <source>
        <dbReference type="ARBA" id="ARBA00023157"/>
    </source>
</evidence>
<reference evidence="9" key="1">
    <citation type="submission" date="2025-08" db="UniProtKB">
        <authorList>
            <consortium name="Ensembl"/>
        </authorList>
    </citation>
    <scope>IDENTIFICATION</scope>
</reference>
<reference evidence="9" key="2">
    <citation type="submission" date="2025-09" db="UniProtKB">
        <authorList>
            <consortium name="Ensembl"/>
        </authorList>
    </citation>
    <scope>IDENTIFICATION</scope>
</reference>
<dbReference type="Proteomes" id="UP000261540">
    <property type="component" value="Unplaced"/>
</dbReference>
<dbReference type="InterPro" id="IPR052051">
    <property type="entry name" value="TCR_complex_component"/>
</dbReference>
<feature type="domain" description="Ig-like" evidence="8">
    <location>
        <begin position="23"/>
        <end position="122"/>
    </location>
</feature>
<dbReference type="PANTHER" id="PTHR19433:SF133">
    <property type="entry name" value="IMMUNE-TYPE RECEPTOR 5 PRECURSOR-RELATED"/>
    <property type="match status" value="1"/>
</dbReference>
<dbReference type="PANTHER" id="PTHR19433">
    <property type="entry name" value="T-CELL RECEPTOR ALPHA CHAIN V REGION-RELATED"/>
    <property type="match status" value="1"/>
</dbReference>
<dbReference type="SMART" id="SM00406">
    <property type="entry name" value="IGv"/>
    <property type="match status" value="2"/>
</dbReference>
<dbReference type="AlphaFoldDB" id="A0A3B3RTV8"/>
<dbReference type="PROSITE" id="PS50835">
    <property type="entry name" value="IG_LIKE"/>
    <property type="match status" value="2"/>
</dbReference>
<evidence type="ECO:0000259" key="8">
    <source>
        <dbReference type="PROSITE" id="PS50835"/>
    </source>
</evidence>
<proteinExistence type="predicted"/>
<name>A0A3B3RTV8_9TELE</name>
<dbReference type="SUPFAM" id="SSF48726">
    <property type="entry name" value="Immunoglobulin"/>
    <property type="match status" value="2"/>
</dbReference>
<keyword evidence="4" id="KW-0391">Immunity</keyword>
<dbReference type="InterPro" id="IPR013783">
    <property type="entry name" value="Ig-like_fold"/>
</dbReference>
<dbReference type="GO" id="GO:0009617">
    <property type="term" value="P:response to bacterium"/>
    <property type="evidence" value="ECO:0007669"/>
    <property type="project" value="TreeGrafter"/>
</dbReference>
<sequence>MAYYLFNLLSWTISSNNFLSFFPSVVNLVLLTQAEHMKTFHLGDTVTLHCSISSVDSTYFYWFKQAVGESPQSIMSVYSYNMELVFYGEFQGDQRFAVHKNSTNMSLTISNAKPMDSGFYFCCTREYERIIFWNNFFLKYEEELNTTLTFHPGDSVTLQCTIETESCAGEHGVYWFKHGSGESLPGVIYTHGNRSDKCKKSSEAGSPTQSCVYSLPKRNLSLSDAGTYYCAVAMCGEILFGNGTKLNIKGDLFYFDNYSSMQKFGHPSINYIFWSFFYGKDVKTVSVGNGKNAQYFHQTLMHSYFLCHKLNKEFYSFIFSIKK</sequence>
<dbReference type="GeneTree" id="ENSGT00940000162676"/>
<dbReference type="Ensembl" id="ENSPKIT00000001913.1">
    <property type="protein sequence ID" value="ENSPKIP00000021280.1"/>
    <property type="gene ID" value="ENSPKIG00000005732.1"/>
</dbReference>
<dbReference type="InterPro" id="IPR036179">
    <property type="entry name" value="Ig-like_dom_sf"/>
</dbReference>
<dbReference type="Pfam" id="PF07686">
    <property type="entry name" value="V-set"/>
    <property type="match status" value="2"/>
</dbReference>
<keyword evidence="6" id="KW-1015">Disulfide bond</keyword>
<dbReference type="CDD" id="cd00099">
    <property type="entry name" value="IgV"/>
    <property type="match status" value="1"/>
</dbReference>
<evidence type="ECO:0000256" key="2">
    <source>
        <dbReference type="ARBA" id="ARBA00022475"/>
    </source>
</evidence>
<dbReference type="InterPro" id="IPR007110">
    <property type="entry name" value="Ig-like_dom"/>
</dbReference>
<evidence type="ECO:0000256" key="7">
    <source>
        <dbReference type="ARBA" id="ARBA00023180"/>
    </source>
</evidence>
<keyword evidence="7" id="KW-0325">Glycoprotein</keyword>
<evidence type="ECO:0000313" key="9">
    <source>
        <dbReference type="Ensembl" id="ENSPKIP00000021280.1"/>
    </source>
</evidence>
<dbReference type="SMART" id="SM00409">
    <property type="entry name" value="IG"/>
    <property type="match status" value="2"/>
</dbReference>
<protein>
    <submittedName>
        <fullName evidence="9">Novel immune-type receptor 12</fullName>
    </submittedName>
</protein>
<keyword evidence="10" id="KW-1185">Reference proteome</keyword>
<dbReference type="GO" id="GO:0005886">
    <property type="term" value="C:plasma membrane"/>
    <property type="evidence" value="ECO:0007669"/>
    <property type="project" value="UniProtKB-SubCell"/>
</dbReference>
<evidence type="ECO:0000256" key="3">
    <source>
        <dbReference type="ARBA" id="ARBA00022729"/>
    </source>
</evidence>
<keyword evidence="2" id="KW-1003">Cell membrane</keyword>
<organism evidence="9 10">
    <name type="scientific">Paramormyrops kingsleyae</name>
    <dbReference type="NCBI Taxonomy" id="1676925"/>
    <lineage>
        <taxon>Eukaryota</taxon>
        <taxon>Metazoa</taxon>
        <taxon>Chordata</taxon>
        <taxon>Craniata</taxon>
        <taxon>Vertebrata</taxon>
        <taxon>Euteleostomi</taxon>
        <taxon>Actinopterygii</taxon>
        <taxon>Neopterygii</taxon>
        <taxon>Teleostei</taxon>
        <taxon>Osteoglossocephala</taxon>
        <taxon>Osteoglossomorpha</taxon>
        <taxon>Osteoglossiformes</taxon>
        <taxon>Mormyridae</taxon>
        <taxon>Paramormyrops</taxon>
    </lineage>
</organism>
<accession>A0A3B3RTV8</accession>
<evidence type="ECO:0000256" key="4">
    <source>
        <dbReference type="ARBA" id="ARBA00022859"/>
    </source>
</evidence>
<dbReference type="InterPro" id="IPR013106">
    <property type="entry name" value="Ig_V-set"/>
</dbReference>
<dbReference type="InterPro" id="IPR003599">
    <property type="entry name" value="Ig_sub"/>
</dbReference>
<keyword evidence="5" id="KW-0472">Membrane</keyword>
<evidence type="ECO:0000256" key="1">
    <source>
        <dbReference type="ARBA" id="ARBA00004236"/>
    </source>
</evidence>
<evidence type="ECO:0000313" key="10">
    <source>
        <dbReference type="Proteomes" id="UP000261540"/>
    </source>
</evidence>
<keyword evidence="3" id="KW-0732">Signal</keyword>
<evidence type="ECO:0000256" key="5">
    <source>
        <dbReference type="ARBA" id="ARBA00023136"/>
    </source>
</evidence>
<dbReference type="Gene3D" id="2.60.40.10">
    <property type="entry name" value="Immunoglobulins"/>
    <property type="match status" value="2"/>
</dbReference>
<comment type="subcellular location">
    <subcellularLocation>
        <location evidence="1">Cell membrane</location>
    </subcellularLocation>
</comment>